<evidence type="ECO:0000313" key="13">
    <source>
        <dbReference type="EMBL" id="MBB5273418.1"/>
    </source>
</evidence>
<dbReference type="InterPro" id="IPR023614">
    <property type="entry name" value="Porin_dom_sf"/>
</dbReference>
<dbReference type="AlphaFoldDB" id="A0A7W8M9Z6"/>
<dbReference type="PRINTS" id="PR00184">
    <property type="entry name" value="NEISSPPORIN"/>
</dbReference>
<evidence type="ECO:0000256" key="7">
    <source>
        <dbReference type="ARBA" id="ARBA00023065"/>
    </source>
</evidence>
<dbReference type="InterPro" id="IPR033900">
    <property type="entry name" value="Gram_neg_porin_domain"/>
</dbReference>
<dbReference type="EMBL" id="JACHGB010000007">
    <property type="protein sequence ID" value="MBB5273418.1"/>
    <property type="molecule type" value="Genomic_DNA"/>
</dbReference>
<keyword evidence="6 11" id="KW-0732">Signal</keyword>
<dbReference type="PANTHER" id="PTHR34501">
    <property type="entry name" value="PROTEIN YDDL-RELATED"/>
    <property type="match status" value="1"/>
</dbReference>
<evidence type="ECO:0000256" key="2">
    <source>
        <dbReference type="ARBA" id="ARBA00011233"/>
    </source>
</evidence>
<dbReference type="SUPFAM" id="SSF56935">
    <property type="entry name" value="Porins"/>
    <property type="match status" value="1"/>
</dbReference>
<name>A0A7W8M9Z6_9BURK</name>
<evidence type="ECO:0000256" key="6">
    <source>
        <dbReference type="ARBA" id="ARBA00022729"/>
    </source>
</evidence>
<dbReference type="Proteomes" id="UP000532440">
    <property type="component" value="Unassembled WGS sequence"/>
</dbReference>
<keyword evidence="3" id="KW-0813">Transport</keyword>
<dbReference type="Gene3D" id="2.40.160.10">
    <property type="entry name" value="Porin"/>
    <property type="match status" value="1"/>
</dbReference>
<evidence type="ECO:0000256" key="1">
    <source>
        <dbReference type="ARBA" id="ARBA00004571"/>
    </source>
</evidence>
<reference evidence="13 14" key="1">
    <citation type="submission" date="2020-08" db="EMBL/GenBank/DDBJ databases">
        <title>Genomic Encyclopedia of Type Strains, Phase IV (KMG-IV): sequencing the most valuable type-strain genomes for metagenomic binning, comparative biology and taxonomic classification.</title>
        <authorList>
            <person name="Goeker M."/>
        </authorList>
    </citation>
    <scope>NUCLEOTIDE SEQUENCE [LARGE SCALE GENOMIC DNA]</scope>
    <source>
        <strain evidence="13 14">DSM 29781</strain>
    </source>
</reference>
<evidence type="ECO:0000256" key="9">
    <source>
        <dbReference type="ARBA" id="ARBA00023136"/>
    </source>
</evidence>
<dbReference type="GO" id="GO:0015288">
    <property type="term" value="F:porin activity"/>
    <property type="evidence" value="ECO:0007669"/>
    <property type="project" value="UniProtKB-KW"/>
</dbReference>
<evidence type="ECO:0000256" key="11">
    <source>
        <dbReference type="SAM" id="SignalP"/>
    </source>
</evidence>
<comment type="subunit">
    <text evidence="2">Homotrimer.</text>
</comment>
<keyword evidence="4" id="KW-1134">Transmembrane beta strand</keyword>
<dbReference type="GO" id="GO:0009279">
    <property type="term" value="C:cell outer membrane"/>
    <property type="evidence" value="ECO:0007669"/>
    <property type="project" value="UniProtKB-SubCell"/>
</dbReference>
<evidence type="ECO:0000256" key="4">
    <source>
        <dbReference type="ARBA" id="ARBA00022452"/>
    </source>
</evidence>
<gene>
    <name evidence="13" type="ORF">HNQ70_003448</name>
</gene>
<keyword evidence="8" id="KW-0626">Porin</keyword>
<evidence type="ECO:0000256" key="10">
    <source>
        <dbReference type="ARBA" id="ARBA00023237"/>
    </source>
</evidence>
<evidence type="ECO:0000256" key="5">
    <source>
        <dbReference type="ARBA" id="ARBA00022692"/>
    </source>
</evidence>
<dbReference type="InterPro" id="IPR050298">
    <property type="entry name" value="Gram-neg_bact_OMP"/>
</dbReference>
<comment type="subcellular location">
    <subcellularLocation>
        <location evidence="1">Cell outer membrane</location>
        <topology evidence="1">Multi-pass membrane protein</topology>
    </subcellularLocation>
</comment>
<feature type="signal peptide" evidence="11">
    <location>
        <begin position="1"/>
        <end position="20"/>
    </location>
</feature>
<feature type="domain" description="Porin" evidence="12">
    <location>
        <begin position="7"/>
        <end position="346"/>
    </location>
</feature>
<dbReference type="CDD" id="cd00342">
    <property type="entry name" value="gram_neg_porins"/>
    <property type="match status" value="1"/>
</dbReference>
<dbReference type="PANTHER" id="PTHR34501:SF9">
    <property type="entry name" value="MAJOR OUTER MEMBRANE PROTEIN P.IA"/>
    <property type="match status" value="1"/>
</dbReference>
<evidence type="ECO:0000259" key="12">
    <source>
        <dbReference type="Pfam" id="PF13609"/>
    </source>
</evidence>
<comment type="caution">
    <text evidence="13">The sequence shown here is derived from an EMBL/GenBank/DDBJ whole genome shotgun (WGS) entry which is preliminary data.</text>
</comment>
<dbReference type="GO" id="GO:0046930">
    <property type="term" value="C:pore complex"/>
    <property type="evidence" value="ECO:0007669"/>
    <property type="project" value="UniProtKB-KW"/>
</dbReference>
<feature type="chain" id="PRO_5030815997" evidence="11">
    <location>
        <begin position="21"/>
        <end position="381"/>
    </location>
</feature>
<keyword evidence="10" id="KW-0998">Cell outer membrane</keyword>
<dbReference type="GO" id="GO:0006811">
    <property type="term" value="P:monoatomic ion transport"/>
    <property type="evidence" value="ECO:0007669"/>
    <property type="project" value="UniProtKB-KW"/>
</dbReference>
<keyword evidence="9" id="KW-0472">Membrane</keyword>
<accession>A0A7W8M9Z6</accession>
<keyword evidence="7" id="KW-0406">Ion transport</keyword>
<dbReference type="Pfam" id="PF13609">
    <property type="entry name" value="Porin_4"/>
    <property type="match status" value="1"/>
</dbReference>
<evidence type="ECO:0000313" key="14">
    <source>
        <dbReference type="Proteomes" id="UP000532440"/>
    </source>
</evidence>
<keyword evidence="14" id="KW-1185">Reference proteome</keyword>
<evidence type="ECO:0000256" key="8">
    <source>
        <dbReference type="ARBA" id="ARBA00023114"/>
    </source>
</evidence>
<protein>
    <submittedName>
        <fullName evidence="13">Putative porin</fullName>
    </submittedName>
</protein>
<keyword evidence="5" id="KW-0812">Transmembrane</keyword>
<proteinExistence type="predicted"/>
<evidence type="ECO:0000256" key="3">
    <source>
        <dbReference type="ARBA" id="ARBA00022448"/>
    </source>
</evidence>
<sequence>MKKSLLAVAVAAALPAFAYAQTNVVLSGNVKTGITQTKYSNGVANNGNHTAMNDGSSRFIISGSEDLGGGLKAIFQVDNRFRPDDGGTQSLAGGNTFVGLAGGFGTVRLGKLDTYYYFGLDEHGARATALQHSNTSILGYVNGSLGTTTVGTANTATVARNSRLNNVIRWDSPNFGGLSGGLTYSTGASAGAGAGEGAGMGDGNKGQVWSANIGYAAGPLNVGAAYFDEKVEGYKTFAAGSHEGTQAWRVFGGYNFGMFKVGLVYDEAEVSSVGGGDVKRGAWSLPVTAKLGAGTLLFTYSQAMDAKYNGSKDSNSGAKMYVVGYDYPLSKRTSVGVSYAVLNNDSNAAYGYFTGAALNNLTSPTAGQDQKQLHLGVRHAF</sequence>
<dbReference type="RefSeq" id="WP_183970027.1">
    <property type="nucleotide sequence ID" value="NZ_JACHGB010000007.1"/>
</dbReference>
<organism evidence="13 14">
    <name type="scientific">Quisquiliibacterium transsilvanicum</name>
    <dbReference type="NCBI Taxonomy" id="1549638"/>
    <lineage>
        <taxon>Bacteria</taxon>
        <taxon>Pseudomonadati</taxon>
        <taxon>Pseudomonadota</taxon>
        <taxon>Betaproteobacteria</taxon>
        <taxon>Burkholderiales</taxon>
        <taxon>Burkholderiaceae</taxon>
        <taxon>Quisquiliibacterium</taxon>
    </lineage>
</organism>
<dbReference type="InterPro" id="IPR002299">
    <property type="entry name" value="Porin_Neis"/>
</dbReference>